<dbReference type="EMBL" id="QXJK01000018">
    <property type="protein sequence ID" value="RIX33279.1"/>
    <property type="molecule type" value="Genomic_DNA"/>
</dbReference>
<sequence>MMVVWVWAMLRLIRIPDASAGGKPATIMRAYRICLGHHHQILNQRQIHHRPPNLQGRARAHARVRILG</sequence>
<comment type="caution">
    <text evidence="1">The sequence shown here is derived from an EMBL/GenBank/DDBJ whole genome shotgun (WGS) entry which is preliminary data.</text>
</comment>
<evidence type="ECO:0000313" key="2">
    <source>
        <dbReference type="Proteomes" id="UP000285278"/>
    </source>
</evidence>
<protein>
    <submittedName>
        <fullName evidence="1">Uncharacterized protein</fullName>
    </submittedName>
</protein>
<reference evidence="1 2" key="1">
    <citation type="submission" date="2018-09" db="EMBL/GenBank/DDBJ databases">
        <title>Optimization and identification of Corynebacterium falsenii FN1-14 from fish paste.</title>
        <authorList>
            <person name="Daroonpunt R."/>
            <person name="Tanasupawat S."/>
        </authorList>
    </citation>
    <scope>NUCLEOTIDE SEQUENCE [LARGE SCALE GENOMIC DNA]</scope>
    <source>
        <strain evidence="1 2">FN1-14</strain>
    </source>
</reference>
<keyword evidence="2" id="KW-1185">Reference proteome</keyword>
<dbReference type="AlphaFoldDB" id="A0A418Q4N2"/>
<accession>A0A418Q4N2</accession>
<gene>
    <name evidence="1" type="ORF">D3M95_10825</name>
</gene>
<organism evidence="1 2">
    <name type="scientific">Corynebacterium falsenii</name>
    <dbReference type="NCBI Taxonomy" id="108486"/>
    <lineage>
        <taxon>Bacteria</taxon>
        <taxon>Bacillati</taxon>
        <taxon>Actinomycetota</taxon>
        <taxon>Actinomycetes</taxon>
        <taxon>Mycobacteriales</taxon>
        <taxon>Corynebacteriaceae</taxon>
        <taxon>Corynebacterium</taxon>
    </lineage>
</organism>
<proteinExistence type="predicted"/>
<name>A0A418Q4N2_9CORY</name>
<dbReference type="Proteomes" id="UP000285278">
    <property type="component" value="Unassembled WGS sequence"/>
</dbReference>
<evidence type="ECO:0000313" key="1">
    <source>
        <dbReference type="EMBL" id="RIX33279.1"/>
    </source>
</evidence>